<dbReference type="RefSeq" id="WP_149839687.1">
    <property type="nucleotide sequence ID" value="NZ_VUOC01000004.1"/>
</dbReference>
<sequence>MATINLFSSGIFLHITGIALLAGGTVGSFVTLRQLWKYLPADQQKATVVFKITAAYSLFFRIGGALMLISGFMLLRAFQFAVSKQSWFEIKMGLIVLMILNITLLGAPGTKRLGVLLESPTADMLQLSSAKRRMDLFYILQVAILLLIFVLGVFKFQ</sequence>
<keyword evidence="1" id="KW-1133">Transmembrane helix</keyword>
<accession>A0A5B2VJW5</accession>
<feature type="transmembrane region" description="Helical" evidence="1">
    <location>
        <begin position="52"/>
        <end position="75"/>
    </location>
</feature>
<dbReference type="Proteomes" id="UP000324611">
    <property type="component" value="Unassembled WGS sequence"/>
</dbReference>
<keyword evidence="1" id="KW-0812">Transmembrane</keyword>
<evidence type="ECO:0000313" key="3">
    <source>
        <dbReference type="Proteomes" id="UP000324611"/>
    </source>
</evidence>
<proteinExistence type="predicted"/>
<dbReference type="EMBL" id="VUOC01000004">
    <property type="protein sequence ID" value="KAA2238507.1"/>
    <property type="molecule type" value="Genomic_DNA"/>
</dbReference>
<organism evidence="2 3">
    <name type="scientific">Chitinophaga agrisoli</name>
    <dbReference type="NCBI Taxonomy" id="2607653"/>
    <lineage>
        <taxon>Bacteria</taxon>
        <taxon>Pseudomonadati</taxon>
        <taxon>Bacteroidota</taxon>
        <taxon>Chitinophagia</taxon>
        <taxon>Chitinophagales</taxon>
        <taxon>Chitinophagaceae</taxon>
        <taxon>Chitinophaga</taxon>
    </lineage>
</organism>
<keyword evidence="1" id="KW-0472">Membrane</keyword>
<feature type="transmembrane region" description="Helical" evidence="1">
    <location>
        <begin position="87"/>
        <end position="107"/>
    </location>
</feature>
<evidence type="ECO:0000256" key="1">
    <source>
        <dbReference type="SAM" id="Phobius"/>
    </source>
</evidence>
<keyword evidence="3" id="KW-1185">Reference proteome</keyword>
<gene>
    <name evidence="2" type="ORF">F0L74_19990</name>
</gene>
<name>A0A5B2VJW5_9BACT</name>
<protein>
    <submittedName>
        <fullName evidence="2">Uncharacterized protein</fullName>
    </submittedName>
</protein>
<reference evidence="2 3" key="1">
    <citation type="submission" date="2019-09" db="EMBL/GenBank/DDBJ databases">
        <title>Chitinophaga ginsengihumi sp. nov., isolated from soil of ginseng rhizosphere.</title>
        <authorList>
            <person name="Lee J."/>
        </authorList>
    </citation>
    <scope>NUCLEOTIDE SEQUENCE [LARGE SCALE GENOMIC DNA]</scope>
    <source>
        <strain evidence="2 3">BN140078</strain>
    </source>
</reference>
<comment type="caution">
    <text evidence="2">The sequence shown here is derived from an EMBL/GenBank/DDBJ whole genome shotgun (WGS) entry which is preliminary data.</text>
</comment>
<evidence type="ECO:0000313" key="2">
    <source>
        <dbReference type="EMBL" id="KAA2238507.1"/>
    </source>
</evidence>
<feature type="transmembrane region" description="Helical" evidence="1">
    <location>
        <begin position="12"/>
        <end position="32"/>
    </location>
</feature>
<feature type="transmembrane region" description="Helical" evidence="1">
    <location>
        <begin position="136"/>
        <end position="154"/>
    </location>
</feature>
<dbReference type="AlphaFoldDB" id="A0A5B2VJW5"/>
<reference evidence="2 3" key="2">
    <citation type="submission" date="2019-09" db="EMBL/GenBank/DDBJ databases">
        <authorList>
            <person name="Jin C."/>
        </authorList>
    </citation>
    <scope>NUCLEOTIDE SEQUENCE [LARGE SCALE GENOMIC DNA]</scope>
    <source>
        <strain evidence="2 3">BN140078</strain>
    </source>
</reference>